<sequence>MLSQRQGAKGVTLIELMVGIAILTILFGIAVPNFRVWIQNGKVRTAAESIQNGLQVARVEAIQRNRRVQFDLRDGSSWTVCLQPTPAGSCPDPDDATTIQSRSADEGSSDAVTVDVDAVPIVFDPSGRAPGNAAEFLIDTTALAEDESRQLRVIVSTSGSIRMCEDTLPADDLRACPP</sequence>
<accession>A0A140IEI4</accession>
<dbReference type="RefSeq" id="WP_048709380.1">
    <property type="nucleotide sequence ID" value="NZ_CP014646.1"/>
</dbReference>
<organism evidence="14 15">
    <name type="scientific">Thauera humireducens</name>
    <dbReference type="NCBI Taxonomy" id="1134435"/>
    <lineage>
        <taxon>Bacteria</taxon>
        <taxon>Pseudomonadati</taxon>
        <taxon>Pseudomonadota</taxon>
        <taxon>Betaproteobacteria</taxon>
        <taxon>Rhodocyclales</taxon>
        <taxon>Zoogloeaceae</taxon>
        <taxon>Thauera</taxon>
    </lineage>
</organism>
<dbReference type="Pfam" id="PF07963">
    <property type="entry name" value="N_methyl"/>
    <property type="match status" value="1"/>
</dbReference>
<proteinExistence type="inferred from homology"/>
<keyword evidence="4" id="KW-0488">Methylation</keyword>
<dbReference type="AlphaFoldDB" id="A0A140IEI4"/>
<evidence type="ECO:0000256" key="7">
    <source>
        <dbReference type="ARBA" id="ARBA00022989"/>
    </source>
</evidence>
<dbReference type="EMBL" id="CP014646">
    <property type="protein sequence ID" value="AMO36159.1"/>
    <property type="molecule type" value="Genomic_DNA"/>
</dbReference>
<evidence type="ECO:0000256" key="9">
    <source>
        <dbReference type="ARBA" id="ARBA00025772"/>
    </source>
</evidence>
<evidence type="ECO:0000256" key="2">
    <source>
        <dbReference type="ARBA" id="ARBA00021549"/>
    </source>
</evidence>
<comment type="similarity">
    <text evidence="9">Belongs to the GSP H family.</text>
</comment>
<dbReference type="STRING" id="1134435.AC731_003915"/>
<evidence type="ECO:0000256" key="12">
    <source>
        <dbReference type="SAM" id="Phobius"/>
    </source>
</evidence>
<evidence type="ECO:0000259" key="13">
    <source>
        <dbReference type="Pfam" id="PF12019"/>
    </source>
</evidence>
<comment type="subcellular location">
    <subcellularLocation>
        <location evidence="1">Cell inner membrane</location>
        <topology evidence="1">Single-pass membrane protein</topology>
    </subcellularLocation>
</comment>
<reference evidence="15" key="1">
    <citation type="submission" date="2016-03" db="EMBL/GenBank/DDBJ databases">
        <authorList>
            <person name="Ma C."/>
            <person name="Zhou S."/>
            <person name="Yang G."/>
        </authorList>
    </citation>
    <scope>NUCLEOTIDE SEQUENCE [LARGE SCALE GENOMIC DNA]</scope>
    <source>
        <strain evidence="15">SgZ-1</strain>
    </source>
</reference>
<keyword evidence="3" id="KW-1003">Cell membrane</keyword>
<dbReference type="Pfam" id="PF12019">
    <property type="entry name" value="GspH"/>
    <property type="match status" value="1"/>
</dbReference>
<dbReference type="SUPFAM" id="SSF54523">
    <property type="entry name" value="Pili subunits"/>
    <property type="match status" value="1"/>
</dbReference>
<keyword evidence="6 12" id="KW-0812">Transmembrane</keyword>
<dbReference type="InterPro" id="IPR022346">
    <property type="entry name" value="T2SS_GspH"/>
</dbReference>
<evidence type="ECO:0000256" key="6">
    <source>
        <dbReference type="ARBA" id="ARBA00022692"/>
    </source>
</evidence>
<dbReference type="GO" id="GO:0005886">
    <property type="term" value="C:plasma membrane"/>
    <property type="evidence" value="ECO:0007669"/>
    <property type="project" value="UniProtKB-SubCell"/>
</dbReference>
<keyword evidence="15" id="KW-1185">Reference proteome</keyword>
<dbReference type="KEGG" id="thu:AC731_003915"/>
<feature type="domain" description="General secretion pathway GspH" evidence="13">
    <location>
        <begin position="46"/>
        <end position="159"/>
    </location>
</feature>
<evidence type="ECO:0000256" key="11">
    <source>
        <dbReference type="SAM" id="MobiDB-lite"/>
    </source>
</evidence>
<evidence type="ECO:0000256" key="4">
    <source>
        <dbReference type="ARBA" id="ARBA00022481"/>
    </source>
</evidence>
<keyword evidence="8 12" id="KW-0472">Membrane</keyword>
<name>A0A140IEI4_9RHOO</name>
<dbReference type="InterPro" id="IPR012902">
    <property type="entry name" value="N_methyl_site"/>
</dbReference>
<dbReference type="Gene3D" id="3.55.40.10">
    <property type="entry name" value="minor pseudopilin epsh domain"/>
    <property type="match status" value="1"/>
</dbReference>
<feature type="transmembrane region" description="Helical" evidence="12">
    <location>
        <begin position="12"/>
        <end position="31"/>
    </location>
</feature>
<protein>
    <recommendedName>
        <fullName evidence="2">Type II secretion system protein H</fullName>
    </recommendedName>
    <alternativeName>
        <fullName evidence="10">General secretion pathway protein H</fullName>
    </alternativeName>
</protein>
<dbReference type="GO" id="GO:0015628">
    <property type="term" value="P:protein secretion by the type II secretion system"/>
    <property type="evidence" value="ECO:0007669"/>
    <property type="project" value="InterPro"/>
</dbReference>
<evidence type="ECO:0000256" key="8">
    <source>
        <dbReference type="ARBA" id="ARBA00023136"/>
    </source>
</evidence>
<keyword evidence="5" id="KW-0997">Cell inner membrane</keyword>
<evidence type="ECO:0000256" key="10">
    <source>
        <dbReference type="ARBA" id="ARBA00030775"/>
    </source>
</evidence>
<feature type="region of interest" description="Disordered" evidence="11">
    <location>
        <begin position="84"/>
        <end position="107"/>
    </location>
</feature>
<evidence type="ECO:0000256" key="1">
    <source>
        <dbReference type="ARBA" id="ARBA00004377"/>
    </source>
</evidence>
<dbReference type="GO" id="GO:0015627">
    <property type="term" value="C:type II protein secretion system complex"/>
    <property type="evidence" value="ECO:0007669"/>
    <property type="project" value="InterPro"/>
</dbReference>
<evidence type="ECO:0000313" key="14">
    <source>
        <dbReference type="EMBL" id="AMO36159.1"/>
    </source>
</evidence>
<dbReference type="InterPro" id="IPR045584">
    <property type="entry name" value="Pilin-like"/>
</dbReference>
<dbReference type="PROSITE" id="PS00409">
    <property type="entry name" value="PROKAR_NTER_METHYL"/>
    <property type="match status" value="1"/>
</dbReference>
<gene>
    <name evidence="14" type="ORF">AC731_003915</name>
</gene>
<evidence type="ECO:0000256" key="5">
    <source>
        <dbReference type="ARBA" id="ARBA00022519"/>
    </source>
</evidence>
<dbReference type="Proteomes" id="UP000036902">
    <property type="component" value="Chromosome"/>
</dbReference>
<dbReference type="NCBIfam" id="TIGR02532">
    <property type="entry name" value="IV_pilin_GFxxxE"/>
    <property type="match status" value="1"/>
</dbReference>
<evidence type="ECO:0000256" key="3">
    <source>
        <dbReference type="ARBA" id="ARBA00022475"/>
    </source>
</evidence>
<evidence type="ECO:0000313" key="15">
    <source>
        <dbReference type="Proteomes" id="UP000036902"/>
    </source>
</evidence>
<keyword evidence="7 12" id="KW-1133">Transmembrane helix</keyword>